<accession>A0A818U5K8</accession>
<dbReference type="AlphaFoldDB" id="A0A818U5K8"/>
<gene>
    <name evidence="3" type="ORF">KXQ929_LOCUS10176</name>
</gene>
<evidence type="ECO:0000313" key="4">
    <source>
        <dbReference type="Proteomes" id="UP000663868"/>
    </source>
</evidence>
<name>A0A818U5K8_9BILA</name>
<evidence type="ECO:0000256" key="1">
    <source>
        <dbReference type="SAM" id="MobiDB-lite"/>
    </source>
</evidence>
<feature type="transmembrane region" description="Helical" evidence="2">
    <location>
        <begin position="308"/>
        <end position="329"/>
    </location>
</feature>
<evidence type="ECO:0000313" key="3">
    <source>
        <dbReference type="EMBL" id="CAF3688419.1"/>
    </source>
</evidence>
<organism evidence="3 4">
    <name type="scientific">Adineta steineri</name>
    <dbReference type="NCBI Taxonomy" id="433720"/>
    <lineage>
        <taxon>Eukaryota</taxon>
        <taxon>Metazoa</taxon>
        <taxon>Spiralia</taxon>
        <taxon>Gnathifera</taxon>
        <taxon>Rotifera</taxon>
        <taxon>Eurotatoria</taxon>
        <taxon>Bdelloidea</taxon>
        <taxon>Adinetida</taxon>
        <taxon>Adinetidae</taxon>
        <taxon>Adineta</taxon>
    </lineage>
</organism>
<feature type="transmembrane region" description="Helical" evidence="2">
    <location>
        <begin position="190"/>
        <end position="207"/>
    </location>
</feature>
<keyword evidence="2" id="KW-0812">Transmembrane</keyword>
<dbReference type="EMBL" id="CAJOBB010000477">
    <property type="protein sequence ID" value="CAF3688419.1"/>
    <property type="molecule type" value="Genomic_DNA"/>
</dbReference>
<evidence type="ECO:0008006" key="5">
    <source>
        <dbReference type="Google" id="ProtNLM"/>
    </source>
</evidence>
<feature type="transmembrane region" description="Helical" evidence="2">
    <location>
        <begin position="168"/>
        <end position="184"/>
    </location>
</feature>
<dbReference type="Proteomes" id="UP000663868">
    <property type="component" value="Unassembled WGS sequence"/>
</dbReference>
<keyword evidence="2" id="KW-0472">Membrane</keyword>
<keyword evidence="2" id="KW-1133">Transmembrane helix</keyword>
<sequence>MFFITLERPYPHPQLKYKPSVVQVVDKHQKFAVVSQNRISSDNFLLSDCWNSPFTKNLTRYSLNIDTEEYRFVADNFYKALSSYQIIKIERIQNRRYRQSDSVKPIIIDCFNRNHAINCVVGQGIYFATQASISDGYTQPDAYKLRHILESQLNMVAIYGQRQRNKRRFLMIFFIYYWDCLTVTRVYLAFIYIYGFVLLTVMILQIHGYRRRNIFLIEYVPYSLFGLALVTILGGLCWFAVTMINMNAGFLTKETFLLERLRFKGNAFKELKYREESFLLVTSGRVSPRYETHYGCGPLMKYWCRRGFWKNIFMGLFGIFIGVYMLFVFQQNRNEYVQLRDQADDKKRILYSHSMGSLRSMNSNGVKHQMKTGLPRYSYNGMRGSPSYGTGAGYESDNNSSSVLYQPRAGYNPKI</sequence>
<reference evidence="3" key="1">
    <citation type="submission" date="2021-02" db="EMBL/GenBank/DDBJ databases">
        <authorList>
            <person name="Nowell W R."/>
        </authorList>
    </citation>
    <scope>NUCLEOTIDE SEQUENCE</scope>
</reference>
<comment type="caution">
    <text evidence="3">The sequence shown here is derived from an EMBL/GenBank/DDBJ whole genome shotgun (WGS) entry which is preliminary data.</text>
</comment>
<dbReference type="SUPFAM" id="SSF56399">
    <property type="entry name" value="ADP-ribosylation"/>
    <property type="match status" value="1"/>
</dbReference>
<proteinExistence type="predicted"/>
<evidence type="ECO:0000256" key="2">
    <source>
        <dbReference type="SAM" id="Phobius"/>
    </source>
</evidence>
<protein>
    <recommendedName>
        <fullName evidence="5">Poly [ADP-ribose] polymerase</fullName>
    </recommendedName>
</protein>
<feature type="transmembrane region" description="Helical" evidence="2">
    <location>
        <begin position="219"/>
        <end position="241"/>
    </location>
</feature>
<feature type="region of interest" description="Disordered" evidence="1">
    <location>
        <begin position="390"/>
        <end position="415"/>
    </location>
</feature>
<dbReference type="Gene3D" id="3.90.228.10">
    <property type="match status" value="2"/>
</dbReference>